<accession>A0AAV5NNT0</accession>
<dbReference type="Gene3D" id="3.30.70.270">
    <property type="match status" value="1"/>
</dbReference>
<dbReference type="PROSITE" id="PS50113">
    <property type="entry name" value="PAC"/>
    <property type="match status" value="1"/>
</dbReference>
<dbReference type="CDD" id="cd01949">
    <property type="entry name" value="GGDEF"/>
    <property type="match status" value="1"/>
</dbReference>
<dbReference type="NCBIfam" id="TIGR00254">
    <property type="entry name" value="GGDEF"/>
    <property type="match status" value="1"/>
</dbReference>
<feature type="domain" description="PAC" evidence="4">
    <location>
        <begin position="588"/>
        <end position="640"/>
    </location>
</feature>
<reference evidence="7" key="1">
    <citation type="journal article" date="2019" name="Int. J. Syst. Evol. Microbiol.">
        <title>The Global Catalogue of Microorganisms (GCM) 10K type strain sequencing project: providing services to taxonomists for standard genome sequencing and annotation.</title>
        <authorList>
            <consortium name="The Broad Institute Genomics Platform"/>
            <consortium name="The Broad Institute Genome Sequencing Center for Infectious Disease"/>
            <person name="Wu L."/>
            <person name="Ma J."/>
        </authorList>
    </citation>
    <scope>NUCLEOTIDE SEQUENCE [LARGE SCALE GENOMIC DNA]</scope>
    <source>
        <strain evidence="7">NBRC 15640</strain>
    </source>
</reference>
<dbReference type="AlphaFoldDB" id="A0AAV5NNT0"/>
<keyword evidence="2" id="KW-0472">Membrane</keyword>
<dbReference type="Gene3D" id="2.10.70.100">
    <property type="match status" value="1"/>
</dbReference>
<evidence type="ECO:0008006" key="8">
    <source>
        <dbReference type="Google" id="ProtNLM"/>
    </source>
</evidence>
<evidence type="ECO:0000259" key="4">
    <source>
        <dbReference type="PROSITE" id="PS50113"/>
    </source>
</evidence>
<dbReference type="SUPFAM" id="SSF55073">
    <property type="entry name" value="Nucleotide cyclase"/>
    <property type="match status" value="1"/>
</dbReference>
<evidence type="ECO:0000256" key="2">
    <source>
        <dbReference type="SAM" id="Phobius"/>
    </source>
</evidence>
<dbReference type="CDD" id="cd00130">
    <property type="entry name" value="PAS"/>
    <property type="match status" value="2"/>
</dbReference>
<feature type="transmembrane region" description="Helical" evidence="2">
    <location>
        <begin position="20"/>
        <end position="38"/>
    </location>
</feature>
<gene>
    <name evidence="6" type="ORF">GCM10007932_16600</name>
</gene>
<organism evidence="6 7">
    <name type="scientific">Vibrio penaeicida</name>
    <dbReference type="NCBI Taxonomy" id="104609"/>
    <lineage>
        <taxon>Bacteria</taxon>
        <taxon>Pseudomonadati</taxon>
        <taxon>Pseudomonadota</taxon>
        <taxon>Gammaproteobacteria</taxon>
        <taxon>Vibrionales</taxon>
        <taxon>Vibrionaceae</taxon>
        <taxon>Vibrio</taxon>
    </lineage>
</organism>
<comment type="cofactor">
    <cofactor evidence="1">
        <name>Mg(2+)</name>
        <dbReference type="ChEBI" id="CHEBI:18420"/>
    </cofactor>
</comment>
<dbReference type="GO" id="GO:0003824">
    <property type="term" value="F:catalytic activity"/>
    <property type="evidence" value="ECO:0007669"/>
    <property type="project" value="UniProtKB-ARBA"/>
</dbReference>
<comment type="caution">
    <text evidence="6">The sequence shown here is derived from an EMBL/GenBank/DDBJ whole genome shotgun (WGS) entry which is preliminary data.</text>
</comment>
<dbReference type="PROSITE" id="PS50887">
    <property type="entry name" value="GGDEF"/>
    <property type="match status" value="1"/>
</dbReference>
<evidence type="ECO:0000313" key="6">
    <source>
        <dbReference type="EMBL" id="GLQ72300.1"/>
    </source>
</evidence>
<dbReference type="EMBL" id="BSNX01000013">
    <property type="protein sequence ID" value="GLQ72300.1"/>
    <property type="molecule type" value="Genomic_DNA"/>
</dbReference>
<feature type="domain" description="PAS" evidence="3">
    <location>
        <begin position="391"/>
        <end position="463"/>
    </location>
</feature>
<dbReference type="SMART" id="SM00267">
    <property type="entry name" value="GGDEF"/>
    <property type="match status" value="1"/>
</dbReference>
<dbReference type="SUPFAM" id="SSF55785">
    <property type="entry name" value="PYP-like sensor domain (PAS domain)"/>
    <property type="match status" value="2"/>
</dbReference>
<dbReference type="InterPro" id="IPR029787">
    <property type="entry name" value="Nucleotide_cyclase"/>
</dbReference>
<dbReference type="NCBIfam" id="TIGR00229">
    <property type="entry name" value="sensory_box"/>
    <property type="match status" value="2"/>
</dbReference>
<dbReference type="InterPro" id="IPR000700">
    <property type="entry name" value="PAS-assoc_C"/>
</dbReference>
<dbReference type="InterPro" id="IPR000014">
    <property type="entry name" value="PAS"/>
</dbReference>
<evidence type="ECO:0000313" key="7">
    <source>
        <dbReference type="Proteomes" id="UP001156690"/>
    </source>
</evidence>
<dbReference type="Pfam" id="PF00990">
    <property type="entry name" value="GGDEF"/>
    <property type="match status" value="1"/>
</dbReference>
<dbReference type="PANTHER" id="PTHR46663:SF3">
    <property type="entry name" value="SLL0267 PROTEIN"/>
    <property type="match status" value="1"/>
</dbReference>
<feature type="domain" description="GGDEF" evidence="5">
    <location>
        <begin position="672"/>
        <end position="807"/>
    </location>
</feature>
<dbReference type="InterPro" id="IPR043128">
    <property type="entry name" value="Rev_trsase/Diguanyl_cyclase"/>
</dbReference>
<dbReference type="Pfam" id="PF08447">
    <property type="entry name" value="PAS_3"/>
    <property type="match status" value="1"/>
</dbReference>
<dbReference type="InterPro" id="IPR052163">
    <property type="entry name" value="DGC-Regulatory_Protein"/>
</dbReference>
<evidence type="ECO:0000259" key="3">
    <source>
        <dbReference type="PROSITE" id="PS50112"/>
    </source>
</evidence>
<name>A0AAV5NNT0_9VIBR</name>
<keyword evidence="2" id="KW-1133">Transmembrane helix</keyword>
<dbReference type="PROSITE" id="PS50112">
    <property type="entry name" value="PAS"/>
    <property type="match status" value="1"/>
</dbReference>
<proteinExistence type="predicted"/>
<dbReference type="Pfam" id="PF13426">
    <property type="entry name" value="PAS_9"/>
    <property type="match status" value="1"/>
</dbReference>
<sequence>MSEGWYAMKYLSKYHRNNFIILSVIIALIDVIFVFISINSSKQSLSVSIEEQAQQITQSYQTLLDQSKADMSLLTTVIANDPNVKSLIRERVNNPQKKENGNEIFNDLLRQKLTNQLKPAWQMIQEQYYIKTLQVFLAPDAKAFLRLDQPSVYGDSVDGVRETVTNAIANADVQAGYEVGRTLAALRAVAPVFGDYNEAQDQRGIKENNSVIAAIDVGVPLSNMLKRIGDHIDVEAGVTLRTSSIAKSMWLDYQEDYHRLQYIEGCLCIIKHQSTPIFSDLIRQLTDSSLIKQGYKQNVIEFDGKPLNVIQLPIISYADTLKGSNEEVGKVFFWKDASPLYEQFSKTVNQAMMWGVLGYVLAEIIILWAFVASIKNLETVIRGHTEDLEDSQSNLIQAQRIANIGSWTLNLETESLYWSEQIYHIFELEEDEHEPSYQLFLDVIHPEDRVKVDRAFRESLENKTPFYVSHRLFMPDGRIKHVIQEGKTLFSANGRPDVTVGAVRDITDTYVAQEKEKLAASVFKHANEGIFISNAKLDIIEVNDACLLFAGTNIDESKNANLLEFQNRFMQAKQFTEMTQALRKEGHWNDEIWVKRSSGEEVALDLNISSIRNEHGQVTHYVGIFSDITIKKRHEERLNYIAHFDSLTGLPNRILLTDRLSQAMLQTERSKKHIAILFLDLDGFKKINDGYGHLVGDMMLEHVAEQFQNSIRAGDTVARFGGDEFVFVIRNVSKPCAYDIPISRILEAVAVPMVHEGHTLHVSASIGITFYPQSESKLGAEALIKQADIAMYKAKAAGKNGFRIFDEGCVQET</sequence>
<dbReference type="SMART" id="SM00086">
    <property type="entry name" value="PAC"/>
    <property type="match status" value="2"/>
</dbReference>
<dbReference type="Gene3D" id="3.30.450.20">
    <property type="entry name" value="PAS domain"/>
    <property type="match status" value="2"/>
</dbReference>
<dbReference type="InterPro" id="IPR000160">
    <property type="entry name" value="GGDEF_dom"/>
</dbReference>
<dbReference type="InterPro" id="IPR013655">
    <property type="entry name" value="PAS_fold_3"/>
</dbReference>
<dbReference type="SMART" id="SM00091">
    <property type="entry name" value="PAS"/>
    <property type="match status" value="2"/>
</dbReference>
<keyword evidence="2" id="KW-0812">Transmembrane</keyword>
<evidence type="ECO:0000256" key="1">
    <source>
        <dbReference type="ARBA" id="ARBA00001946"/>
    </source>
</evidence>
<dbReference type="Pfam" id="PF14827">
    <property type="entry name" value="dCache_3"/>
    <property type="match status" value="1"/>
</dbReference>
<dbReference type="PANTHER" id="PTHR46663">
    <property type="entry name" value="DIGUANYLATE CYCLASE DGCT-RELATED"/>
    <property type="match status" value="1"/>
</dbReference>
<dbReference type="InterPro" id="IPR035965">
    <property type="entry name" value="PAS-like_dom_sf"/>
</dbReference>
<dbReference type="InterPro" id="IPR001610">
    <property type="entry name" value="PAC"/>
</dbReference>
<dbReference type="InterPro" id="IPR029150">
    <property type="entry name" value="dCache_3"/>
</dbReference>
<dbReference type="Proteomes" id="UP001156690">
    <property type="component" value="Unassembled WGS sequence"/>
</dbReference>
<evidence type="ECO:0000259" key="5">
    <source>
        <dbReference type="PROSITE" id="PS50887"/>
    </source>
</evidence>
<keyword evidence="7" id="KW-1185">Reference proteome</keyword>
<protein>
    <recommendedName>
        <fullName evidence="8">Diguanylate cyclase</fullName>
    </recommendedName>
</protein>
<dbReference type="FunFam" id="3.30.70.270:FF:000001">
    <property type="entry name" value="Diguanylate cyclase domain protein"/>
    <property type="match status" value="1"/>
</dbReference>